<dbReference type="AlphaFoldDB" id="A0A429Z7U9"/>
<keyword evidence="3 4" id="KW-0132">Cell division</keyword>
<feature type="domain" description="Mur ligase C-terminal" evidence="5">
    <location>
        <begin position="355"/>
        <end position="482"/>
    </location>
</feature>
<comment type="caution">
    <text evidence="7">The sequence shown here is derived from an EMBL/GenBank/DDBJ whole genome shotgun (WGS) entry which is preliminary data.</text>
</comment>
<dbReference type="InterPro" id="IPR005761">
    <property type="entry name" value="UDP-N-AcMur-Glu-dNH2Pim_ligase"/>
</dbReference>
<dbReference type="GO" id="GO:0051301">
    <property type="term" value="P:cell division"/>
    <property type="evidence" value="ECO:0007669"/>
    <property type="project" value="UniProtKB-KW"/>
</dbReference>
<dbReference type="OrthoDB" id="9800958at2"/>
<accession>A0A429Z7U9</accession>
<dbReference type="PANTHER" id="PTHR23135:SF4">
    <property type="entry name" value="UDP-N-ACETYLMURAMOYL-L-ALANYL-D-GLUTAMATE--2,6-DIAMINOPIMELATE LIGASE MURE HOMOLOG, CHLOROPLASTIC"/>
    <property type="match status" value="1"/>
</dbReference>
<evidence type="ECO:0000256" key="3">
    <source>
        <dbReference type="HAMAP-Rule" id="MF_00208"/>
    </source>
</evidence>
<dbReference type="Proteomes" id="UP000277864">
    <property type="component" value="Unassembled WGS sequence"/>
</dbReference>
<evidence type="ECO:0000256" key="4">
    <source>
        <dbReference type="RuleBase" id="RU004135"/>
    </source>
</evidence>
<dbReference type="Gene3D" id="3.90.190.20">
    <property type="entry name" value="Mur ligase, C-terminal domain"/>
    <property type="match status" value="1"/>
</dbReference>
<feature type="binding site" evidence="3">
    <location>
        <begin position="175"/>
        <end position="176"/>
    </location>
    <ligand>
        <name>UDP-N-acetyl-alpha-D-muramoyl-L-alanyl-D-glutamate</name>
        <dbReference type="ChEBI" id="CHEBI:83900"/>
    </ligand>
</feature>
<dbReference type="GO" id="GO:0000287">
    <property type="term" value="F:magnesium ion binding"/>
    <property type="evidence" value="ECO:0007669"/>
    <property type="project" value="UniProtKB-UniRule"/>
</dbReference>
<dbReference type="GO" id="GO:0016881">
    <property type="term" value="F:acid-amino acid ligase activity"/>
    <property type="evidence" value="ECO:0007669"/>
    <property type="project" value="UniProtKB-UniRule"/>
</dbReference>
<dbReference type="EMBL" id="PXZH01000001">
    <property type="protein sequence ID" value="RST89743.1"/>
    <property type="molecule type" value="Genomic_DNA"/>
</dbReference>
<keyword evidence="3" id="KW-0460">Magnesium</keyword>
<protein>
    <recommendedName>
        <fullName evidence="3">UDP-N-acetylmuramyl-tripeptide synthetase</fullName>
        <ecNumber evidence="3">6.3.2.-</ecNumber>
    </recommendedName>
    <alternativeName>
        <fullName evidence="3">UDP-MurNAc-tripeptide synthetase</fullName>
    </alternativeName>
</protein>
<dbReference type="InterPro" id="IPR013221">
    <property type="entry name" value="Mur_ligase_cen"/>
</dbReference>
<feature type="binding site" evidence="3">
    <location>
        <position position="46"/>
    </location>
    <ligand>
        <name>UDP-N-acetyl-alpha-D-muramoyl-L-alanyl-D-glutamate</name>
        <dbReference type="ChEBI" id="CHEBI:83900"/>
    </ligand>
</feature>
<dbReference type="SUPFAM" id="SSF53623">
    <property type="entry name" value="MurD-like peptide ligases, catalytic domain"/>
    <property type="match status" value="1"/>
</dbReference>
<evidence type="ECO:0000259" key="5">
    <source>
        <dbReference type="Pfam" id="PF02875"/>
    </source>
</evidence>
<dbReference type="SUPFAM" id="SSF63418">
    <property type="entry name" value="MurE/MurF N-terminal domain"/>
    <property type="match status" value="1"/>
</dbReference>
<keyword evidence="3 7" id="KW-0436">Ligase</keyword>
<keyword evidence="3 4" id="KW-0961">Cell wall biogenesis/degradation</keyword>
<dbReference type="Pfam" id="PF08245">
    <property type="entry name" value="Mur_ligase_M"/>
    <property type="match status" value="1"/>
</dbReference>
<comment type="subcellular location">
    <subcellularLocation>
        <location evidence="3 4">Cytoplasm</location>
    </subcellularLocation>
</comment>
<dbReference type="HAMAP" id="MF_00208">
    <property type="entry name" value="MurE"/>
    <property type="match status" value="1"/>
</dbReference>
<dbReference type="NCBIfam" id="NF010628">
    <property type="entry name" value="PRK14022.1"/>
    <property type="match status" value="1"/>
</dbReference>
<dbReference type="Gene3D" id="3.40.1190.10">
    <property type="entry name" value="Mur-like, catalytic domain"/>
    <property type="match status" value="1"/>
</dbReference>
<name>A0A429Z7U9_9ENTE</name>
<dbReference type="GO" id="GO:0008360">
    <property type="term" value="P:regulation of cell shape"/>
    <property type="evidence" value="ECO:0007669"/>
    <property type="project" value="UniProtKB-KW"/>
</dbReference>
<comment type="PTM">
    <text evidence="3">Carboxylation is probably crucial for Mg(2+) binding and, consequently, for the gamma-phosphate positioning of ATP.</text>
</comment>
<dbReference type="GO" id="GO:0005524">
    <property type="term" value="F:ATP binding"/>
    <property type="evidence" value="ECO:0007669"/>
    <property type="project" value="UniProtKB-UniRule"/>
</dbReference>
<feature type="modified residue" description="N6-carboxylysine" evidence="3">
    <location>
        <position position="244"/>
    </location>
</feature>
<dbReference type="EC" id="6.3.2.-" evidence="3"/>
<evidence type="ECO:0000256" key="2">
    <source>
        <dbReference type="ARBA" id="ARBA00005898"/>
    </source>
</evidence>
<comment type="caution">
    <text evidence="3">Lacks conserved residue(s) required for the propagation of feature annotation.</text>
</comment>
<dbReference type="GO" id="GO:0071555">
    <property type="term" value="P:cell wall organization"/>
    <property type="evidence" value="ECO:0007669"/>
    <property type="project" value="UniProtKB-KW"/>
</dbReference>
<evidence type="ECO:0000259" key="6">
    <source>
        <dbReference type="Pfam" id="PF08245"/>
    </source>
</evidence>
<dbReference type="PANTHER" id="PTHR23135">
    <property type="entry name" value="MUR LIGASE FAMILY MEMBER"/>
    <property type="match status" value="1"/>
</dbReference>
<dbReference type="Pfam" id="PF02875">
    <property type="entry name" value="Mur_ligase_C"/>
    <property type="match status" value="1"/>
</dbReference>
<proteinExistence type="inferred from homology"/>
<dbReference type="GO" id="GO:0005737">
    <property type="term" value="C:cytoplasm"/>
    <property type="evidence" value="ECO:0007669"/>
    <property type="project" value="UniProtKB-SubCell"/>
</dbReference>
<reference evidence="7 8" key="1">
    <citation type="submission" date="2018-03" db="EMBL/GenBank/DDBJ databases">
        <authorList>
            <person name="Gulvik C.A."/>
        </authorList>
    </citation>
    <scope>NUCLEOTIDE SEQUENCE [LARGE SCALE GENOMIC DNA]</scope>
    <source>
        <strain evidence="7 8">JCM 31581</strain>
    </source>
</reference>
<keyword evidence="3 4" id="KW-0573">Peptidoglycan synthesis</keyword>
<keyword evidence="3 4" id="KW-0131">Cell cycle</keyword>
<gene>
    <name evidence="3 7" type="primary">murE</name>
    <name evidence="7" type="ORF">C7P63_01305</name>
</gene>
<comment type="similarity">
    <text evidence="2 3">Belongs to the MurCDEF family. MurE subfamily.</text>
</comment>
<dbReference type="GO" id="GO:0009252">
    <property type="term" value="P:peptidoglycan biosynthetic process"/>
    <property type="evidence" value="ECO:0007669"/>
    <property type="project" value="UniProtKB-UniRule"/>
</dbReference>
<keyword evidence="3" id="KW-0067">ATP-binding</keyword>
<feature type="binding site" evidence="3">
    <location>
        <position position="202"/>
    </location>
    <ligand>
        <name>UDP-N-acetyl-alpha-D-muramoyl-L-alanyl-D-glutamate</name>
        <dbReference type="ChEBI" id="CHEBI:83900"/>
    </ligand>
</feature>
<dbReference type="SUPFAM" id="SSF53244">
    <property type="entry name" value="MurD-like peptide ligases, peptide-binding domain"/>
    <property type="match status" value="1"/>
</dbReference>
<dbReference type="RefSeq" id="WP_125942353.1">
    <property type="nucleotide sequence ID" value="NZ_PXZH01000001.1"/>
</dbReference>
<comment type="cofactor">
    <cofactor evidence="3">
        <name>Mg(2+)</name>
        <dbReference type="ChEBI" id="CHEBI:18420"/>
    </cofactor>
</comment>
<sequence length="511" mass="57092">MLELKQIIQLLKEHHLLKETIYRNQWHYDVPQRFSQQTVEQLTYDSRTASPQSLFFCKGLGFQVSYLEKALSAGASIYVSEDIYEEELAESAVSQDHLAVIVTDVKKAMAVLAMAFYDYPQQDLQIIGYTGTKGKTTAAYFCKNILQEATANHLAMFSTMETILDGETSVKSTLTTPESLDLYRMMRQAVDFGMTHLVMEVSSQAYKTERVYGLTFDVGVFLNISPDHIGAVEHPTFDDYFYCKRRLLTQSKQVILNADSDYFSLILETANRYAEKVWTYSETNKETDYQFQPEKPGTFKVTSQQDPLHLVGEYDILLSGDFNQGNALSGMIATSLVGANPKAIHTGVARTKVPGRMEKLQTNQGVSVYIDYAHNYLSLKTLLSFVREEHPKGRLLVVIGSTGGKGVSRRADFSRVLSEFADEAILTTDDPGKEDPLAIISEIKQGLAETVVTKTLLDREEAIQYGLSQCGPEDTLVLAGKGADCYQIVGTERLSYPGDLNVVNKLIESGY</sequence>
<comment type="pathway">
    <text evidence="1 3 4">Cell wall biogenesis; peptidoglycan biosynthesis.</text>
</comment>
<evidence type="ECO:0000313" key="7">
    <source>
        <dbReference type="EMBL" id="RST89743.1"/>
    </source>
</evidence>
<comment type="function">
    <text evidence="3">Catalyzes the addition of an amino acid to the nucleotide precursor UDP-N-acetylmuramoyl-L-alanyl-D-glutamate (UMAG) in the biosynthesis of bacterial cell-wall peptidoglycan.</text>
</comment>
<dbReference type="NCBIfam" id="TIGR01085">
    <property type="entry name" value="murE"/>
    <property type="match status" value="1"/>
</dbReference>
<organism evidence="7 8">
    <name type="scientific">Vagococcus humatus</name>
    <dbReference type="NCBI Taxonomy" id="1889241"/>
    <lineage>
        <taxon>Bacteria</taxon>
        <taxon>Bacillati</taxon>
        <taxon>Bacillota</taxon>
        <taxon>Bacilli</taxon>
        <taxon>Lactobacillales</taxon>
        <taxon>Enterococcaceae</taxon>
        <taxon>Vagococcus</taxon>
    </lineage>
</organism>
<dbReference type="Gene3D" id="3.40.1390.10">
    <property type="entry name" value="MurE/MurF, N-terminal domain"/>
    <property type="match status" value="1"/>
</dbReference>
<keyword evidence="3 4" id="KW-0133">Cell shape</keyword>
<dbReference type="UniPathway" id="UPA00219"/>
<evidence type="ECO:0000313" key="8">
    <source>
        <dbReference type="Proteomes" id="UP000277864"/>
    </source>
</evidence>
<keyword evidence="8" id="KW-1185">Reference proteome</keyword>
<evidence type="ECO:0000256" key="1">
    <source>
        <dbReference type="ARBA" id="ARBA00004752"/>
    </source>
</evidence>
<dbReference type="InterPro" id="IPR036615">
    <property type="entry name" value="Mur_ligase_C_dom_sf"/>
</dbReference>
<keyword evidence="3" id="KW-0547">Nucleotide-binding</keyword>
<feature type="binding site" evidence="3">
    <location>
        <begin position="131"/>
        <end position="137"/>
    </location>
    <ligand>
        <name>ATP</name>
        <dbReference type="ChEBI" id="CHEBI:30616"/>
    </ligand>
</feature>
<feature type="domain" description="Mur ligase central" evidence="6">
    <location>
        <begin position="130"/>
        <end position="333"/>
    </location>
</feature>
<dbReference type="InterPro" id="IPR036565">
    <property type="entry name" value="Mur-like_cat_sf"/>
</dbReference>
<feature type="binding site" evidence="3">
    <location>
        <position position="210"/>
    </location>
    <ligand>
        <name>UDP-N-acetyl-alpha-D-muramoyl-L-alanyl-D-glutamate</name>
        <dbReference type="ChEBI" id="CHEBI:83900"/>
    </ligand>
</feature>
<dbReference type="InterPro" id="IPR035911">
    <property type="entry name" value="MurE/MurF_N"/>
</dbReference>
<keyword evidence="3" id="KW-0963">Cytoplasm</keyword>
<dbReference type="InterPro" id="IPR004101">
    <property type="entry name" value="Mur_ligase_C"/>
</dbReference>